<protein>
    <submittedName>
        <fullName evidence="3">D-alanyl-D-alanine carboxypeptidase DacC</fullName>
        <ecNumber evidence="3">3.4.16.4</ecNumber>
    </submittedName>
</protein>
<comment type="similarity">
    <text evidence="1">Belongs to the peptidase S13 family.</text>
</comment>
<dbReference type="InterPro" id="IPR000667">
    <property type="entry name" value="Peptidase_S13"/>
</dbReference>
<keyword evidence="2 3" id="KW-0378">Hydrolase</keyword>
<dbReference type="GO" id="GO:0009002">
    <property type="term" value="F:serine-type D-Ala-D-Ala carboxypeptidase activity"/>
    <property type="evidence" value="ECO:0007669"/>
    <property type="project" value="UniProtKB-EC"/>
</dbReference>
<reference evidence="3 4" key="1">
    <citation type="submission" date="2018-03" db="EMBL/GenBank/DDBJ databases">
        <title>Draft Genome Sequences of the Obligatory Marine Myxobacteria Enhygromyxa salina SWB007.</title>
        <authorList>
            <person name="Poehlein A."/>
            <person name="Moghaddam J.A."/>
            <person name="Harms H."/>
            <person name="Alanjari M."/>
            <person name="Koenig G.M."/>
            <person name="Daniel R."/>
            <person name="Schaeberle T.F."/>
        </authorList>
    </citation>
    <scope>NUCLEOTIDE SEQUENCE [LARGE SCALE GENOMIC DNA]</scope>
    <source>
        <strain evidence="3 4">SWB007</strain>
    </source>
</reference>
<dbReference type="EMBL" id="PVNL01000069">
    <property type="protein sequence ID" value="PRQ06758.1"/>
    <property type="molecule type" value="Genomic_DNA"/>
</dbReference>
<accession>A0A2S9YNV0</accession>
<dbReference type="GO" id="GO:0000270">
    <property type="term" value="P:peptidoglycan metabolic process"/>
    <property type="evidence" value="ECO:0007669"/>
    <property type="project" value="TreeGrafter"/>
</dbReference>
<dbReference type="Gene3D" id="3.40.710.10">
    <property type="entry name" value="DD-peptidase/beta-lactamase superfamily"/>
    <property type="match status" value="2"/>
</dbReference>
<sequence length="609" mass="65157">MLLLVLLCVCAAGLTMRWKRAQAYRAPTIQDLPSSDSRPWAHPLVLVPPLPAPLPPPTAQEKLEQRLGAFARHVEQVRGDKAQPPLVAFGSESLRDSIERAIAGIEDRAQVSVHIRDLDSGRVLFDYFGDTLLNPASNHKLLTTSAALDLLGPDYVFETRVLLVGEVLYLIGEGDPTIDAEALEILAHEVAERLPVATISEIVVDDTAFSPQVFGPGYSDDGWGPSYMAPSGALSLNFNTVEITVYPIKGASRPAVGIVPSSPHVVVENRARLGSGASNLDIRTRREQLGRESSGEPPREVGVTHVAIQGTLSKTSSGYKVRRRVVDPGLFTGGAFALMLAEASQSEQLPVRLGVAPPVYPRSLDDEQGDGDHLEFPQMLDHDGPDDVLLVAVRRSPPLLEIVNGVLTYSNNFMAEQIMRSLGWRMTGDPGDWDNGSEVVRGYWAALGNDPDALVFENGSGLSSVGRVTTSGLVDLMAVAARTNAAGSGLIDALPIAGGPVGTLRTRLRRSGKRVRAKTGTLDGVSGLTGVITTEDGRAQVAFSILINVREHGQMAAPARHKTEDSIVLSVLDHIDGWEAVRGTLILDLEPIAVTPEPITASPVRAPLN</sequence>
<name>A0A2S9YNV0_9BACT</name>
<dbReference type="PANTHER" id="PTHR30023">
    <property type="entry name" value="D-ALANYL-D-ALANINE CARBOXYPEPTIDASE"/>
    <property type="match status" value="1"/>
</dbReference>
<dbReference type="AlphaFoldDB" id="A0A2S9YNV0"/>
<evidence type="ECO:0000313" key="3">
    <source>
        <dbReference type="EMBL" id="PRQ06758.1"/>
    </source>
</evidence>
<comment type="caution">
    <text evidence="3">The sequence shown here is derived from an EMBL/GenBank/DDBJ whole genome shotgun (WGS) entry which is preliminary data.</text>
</comment>
<dbReference type="PANTHER" id="PTHR30023:SF0">
    <property type="entry name" value="PENICILLIN-SENSITIVE CARBOXYPEPTIDASE A"/>
    <property type="match status" value="1"/>
</dbReference>
<proteinExistence type="inferred from homology"/>
<evidence type="ECO:0000313" key="4">
    <source>
        <dbReference type="Proteomes" id="UP000238823"/>
    </source>
</evidence>
<organism evidence="3 4">
    <name type="scientific">Enhygromyxa salina</name>
    <dbReference type="NCBI Taxonomy" id="215803"/>
    <lineage>
        <taxon>Bacteria</taxon>
        <taxon>Pseudomonadati</taxon>
        <taxon>Myxococcota</taxon>
        <taxon>Polyangia</taxon>
        <taxon>Nannocystales</taxon>
        <taxon>Nannocystaceae</taxon>
        <taxon>Enhygromyxa</taxon>
    </lineage>
</organism>
<dbReference type="Gene3D" id="3.50.80.20">
    <property type="entry name" value="D-Ala-D-Ala carboxypeptidase C, peptidase S13"/>
    <property type="match status" value="1"/>
</dbReference>
<evidence type="ECO:0000256" key="2">
    <source>
        <dbReference type="ARBA" id="ARBA00022801"/>
    </source>
</evidence>
<dbReference type="GO" id="GO:0006508">
    <property type="term" value="P:proteolysis"/>
    <property type="evidence" value="ECO:0007669"/>
    <property type="project" value="InterPro"/>
</dbReference>
<dbReference type="Proteomes" id="UP000238823">
    <property type="component" value="Unassembled WGS sequence"/>
</dbReference>
<dbReference type="EC" id="3.4.16.4" evidence="3"/>
<evidence type="ECO:0000256" key="1">
    <source>
        <dbReference type="ARBA" id="ARBA00006096"/>
    </source>
</evidence>
<gene>
    <name evidence="3" type="primary">dacC_1</name>
    <name evidence="3" type="ORF">ENSA7_36340</name>
</gene>
<dbReference type="RefSeq" id="WP_181233872.1">
    <property type="nucleotide sequence ID" value="NZ_PVNL01000069.1"/>
</dbReference>
<dbReference type="InterPro" id="IPR012338">
    <property type="entry name" value="Beta-lactam/transpept-like"/>
</dbReference>
<dbReference type="PRINTS" id="PR00922">
    <property type="entry name" value="DADACBPTASE3"/>
</dbReference>
<dbReference type="Pfam" id="PF02113">
    <property type="entry name" value="Peptidase_S13"/>
    <property type="match status" value="2"/>
</dbReference>
<dbReference type="SUPFAM" id="SSF56601">
    <property type="entry name" value="beta-lactamase/transpeptidase-like"/>
    <property type="match status" value="1"/>
</dbReference>
<keyword evidence="3" id="KW-0121">Carboxypeptidase</keyword>
<keyword evidence="3" id="KW-0645">Protease</keyword>